<feature type="compositionally biased region" description="Low complexity" evidence="18">
    <location>
        <begin position="325"/>
        <end position="339"/>
    </location>
</feature>
<evidence type="ECO:0000256" key="20">
    <source>
        <dbReference type="SAM" id="SignalP"/>
    </source>
</evidence>
<proteinExistence type="inferred from homology"/>
<feature type="compositionally biased region" description="Polar residues" evidence="18">
    <location>
        <begin position="241"/>
        <end position="252"/>
    </location>
</feature>
<name>A0A9P3PZ41_LYOSH</name>
<sequence>MRWLVALLALGAAGCMAEDEKPCTVHDGGKYYDLNPLKSNKDYELETPGKHLLVLNVCKRPVRETFGMKDVNDAEIEVLAAAEAAAIALNTTLSMQESNPRITLSNGSRCKSKSGDNQLRASTVIQFVCDTAVYGPGVPRLVAQLPPGDDEEGCAFFVEWRTHVACPTNEPGGAWGFFTFLTTLLVSLALVYLVAGTLYNRFVLNLRGIDQIPKFTLEGMRYHASEAIDWIKDLASSATERGSGYSGMSTENFGAPSPGGDILPRSAPSTAGMNPVSHQTQASASLSGEGGSGSETFVRPQPSRTTLGAARTTEINPISHQAQTSAQLAPSLPSDASSTPAPPPPVKKEKHRPKPFDLESTMQEREFMLGGDDDEDEEESAKPAAAAASEDPAVLRGRDMGAEGVTRL</sequence>
<dbReference type="GO" id="GO:0006914">
    <property type="term" value="P:autophagy"/>
    <property type="evidence" value="ECO:0007669"/>
    <property type="project" value="UniProtKB-KW"/>
</dbReference>
<feature type="domain" description="MRH" evidence="21">
    <location>
        <begin position="21"/>
        <end position="168"/>
    </location>
</feature>
<dbReference type="AlphaFoldDB" id="A0A9P3PZ41"/>
<evidence type="ECO:0000256" key="17">
    <source>
        <dbReference type="ARBA" id="ARBA00023329"/>
    </source>
</evidence>
<keyword evidence="7" id="KW-0813">Transport</keyword>
<feature type="transmembrane region" description="Helical" evidence="19">
    <location>
        <begin position="175"/>
        <end position="199"/>
    </location>
</feature>
<feature type="compositionally biased region" description="Polar residues" evidence="18">
    <location>
        <begin position="267"/>
        <end position="281"/>
    </location>
</feature>
<dbReference type="EMBL" id="BRPK01000014">
    <property type="protein sequence ID" value="GLB43756.1"/>
    <property type="molecule type" value="Genomic_DNA"/>
</dbReference>
<dbReference type="GO" id="GO:0000139">
    <property type="term" value="C:Golgi membrane"/>
    <property type="evidence" value="ECO:0007669"/>
    <property type="project" value="UniProtKB-SubCell"/>
</dbReference>
<keyword evidence="15 19" id="KW-0472">Membrane</keyword>
<dbReference type="Pfam" id="PF09451">
    <property type="entry name" value="ATG27"/>
    <property type="match status" value="1"/>
</dbReference>
<evidence type="ECO:0000256" key="18">
    <source>
        <dbReference type="SAM" id="MobiDB-lite"/>
    </source>
</evidence>
<keyword evidence="22" id="KW-0675">Receptor</keyword>
<evidence type="ECO:0000256" key="12">
    <source>
        <dbReference type="ARBA" id="ARBA00023006"/>
    </source>
</evidence>
<dbReference type="EMBL" id="BRPK01000041">
    <property type="protein sequence ID" value="GLB45939.1"/>
    <property type="molecule type" value="Genomic_DNA"/>
</dbReference>
<evidence type="ECO:0000256" key="16">
    <source>
        <dbReference type="ARBA" id="ARBA00023157"/>
    </source>
</evidence>
<keyword evidence="10" id="KW-0653">Protein transport</keyword>
<dbReference type="SUPFAM" id="SSF50911">
    <property type="entry name" value="Mannose 6-phosphate receptor domain"/>
    <property type="match status" value="1"/>
</dbReference>
<dbReference type="GO" id="GO:0015031">
    <property type="term" value="P:protein transport"/>
    <property type="evidence" value="ECO:0007669"/>
    <property type="project" value="UniProtKB-KW"/>
</dbReference>
<dbReference type="Gene3D" id="2.70.130.10">
    <property type="entry name" value="Mannose-6-phosphate receptor binding domain"/>
    <property type="match status" value="1"/>
</dbReference>
<protein>
    <recommendedName>
        <fullName evidence="6">Autophagy-related protein 27</fullName>
    </recommendedName>
</protein>
<dbReference type="GO" id="GO:0034045">
    <property type="term" value="C:phagophore assembly site membrane"/>
    <property type="evidence" value="ECO:0007669"/>
    <property type="project" value="UniProtKB-SubCell"/>
</dbReference>
<feature type="compositionally biased region" description="Basic and acidic residues" evidence="18">
    <location>
        <begin position="354"/>
        <end position="367"/>
    </location>
</feature>
<evidence type="ECO:0000256" key="8">
    <source>
        <dbReference type="ARBA" id="ARBA00022692"/>
    </source>
</evidence>
<evidence type="ECO:0000256" key="9">
    <source>
        <dbReference type="ARBA" id="ARBA00022729"/>
    </source>
</evidence>
<comment type="similarity">
    <text evidence="5">Belongs to the ATG27 family.</text>
</comment>
<evidence type="ECO:0000256" key="13">
    <source>
        <dbReference type="ARBA" id="ARBA00023034"/>
    </source>
</evidence>
<evidence type="ECO:0000256" key="1">
    <source>
        <dbReference type="ARBA" id="ARBA00004304"/>
    </source>
</evidence>
<evidence type="ECO:0000313" key="22">
    <source>
        <dbReference type="EMBL" id="GLB43756.1"/>
    </source>
</evidence>
<feature type="signal peptide" evidence="20">
    <location>
        <begin position="1"/>
        <end position="17"/>
    </location>
</feature>
<dbReference type="GO" id="GO:0031966">
    <property type="term" value="C:mitochondrial membrane"/>
    <property type="evidence" value="ECO:0007669"/>
    <property type="project" value="UniProtKB-SubCell"/>
</dbReference>
<keyword evidence="9 20" id="KW-0732">Signal</keyword>
<keyword evidence="24" id="KW-1185">Reference proteome</keyword>
<dbReference type="PROSITE" id="PS51914">
    <property type="entry name" value="MRH"/>
    <property type="match status" value="1"/>
</dbReference>
<reference evidence="22" key="1">
    <citation type="submission" date="2022-07" db="EMBL/GenBank/DDBJ databases">
        <title>The genome of Lyophyllum shimeji provides insight into the initial evolution of ectomycorrhizal fungal genome.</title>
        <authorList>
            <person name="Kobayashi Y."/>
            <person name="Shibata T."/>
            <person name="Hirakawa H."/>
            <person name="Shigenobu S."/>
            <person name="Nishiyama T."/>
            <person name="Yamada A."/>
            <person name="Hasebe M."/>
            <person name="Kawaguchi M."/>
        </authorList>
    </citation>
    <scope>NUCLEOTIDE SEQUENCE</scope>
    <source>
        <strain evidence="22">AT787</strain>
    </source>
</reference>
<dbReference type="InterPro" id="IPR044865">
    <property type="entry name" value="MRH_dom"/>
</dbReference>
<keyword evidence="16" id="KW-1015">Disulfide bond</keyword>
<dbReference type="PANTHER" id="PTHR15071:SF0">
    <property type="entry name" value="MANNOSE 6-PHOSPHATE RECEPTOR-LIKE PROTEIN 1"/>
    <property type="match status" value="1"/>
</dbReference>
<evidence type="ECO:0000256" key="6">
    <source>
        <dbReference type="ARBA" id="ARBA00013776"/>
    </source>
</evidence>
<keyword evidence="14" id="KW-0496">Mitochondrion</keyword>
<dbReference type="InterPro" id="IPR018939">
    <property type="entry name" value="Autophagy-rel_prot_27"/>
</dbReference>
<dbReference type="Proteomes" id="UP001063166">
    <property type="component" value="Unassembled WGS sequence"/>
</dbReference>
<evidence type="ECO:0000313" key="24">
    <source>
        <dbReference type="Proteomes" id="UP001063166"/>
    </source>
</evidence>
<feature type="region of interest" description="Disordered" evidence="18">
    <location>
        <begin position="321"/>
        <end position="408"/>
    </location>
</feature>
<keyword evidence="17" id="KW-0968">Cytoplasmic vesicle</keyword>
<keyword evidence="11 19" id="KW-1133">Transmembrane helix</keyword>
<evidence type="ECO:0000256" key="14">
    <source>
        <dbReference type="ARBA" id="ARBA00023128"/>
    </source>
</evidence>
<evidence type="ECO:0000256" key="4">
    <source>
        <dbReference type="ARBA" id="ARBA00004614"/>
    </source>
</evidence>
<evidence type="ECO:0000256" key="11">
    <source>
        <dbReference type="ARBA" id="ARBA00022989"/>
    </source>
</evidence>
<dbReference type="PANTHER" id="PTHR15071">
    <property type="entry name" value="MANNOSE-6-PHOSPHATE RECEPTOR FAMILY MEMBER"/>
    <property type="match status" value="1"/>
</dbReference>
<evidence type="ECO:0000256" key="10">
    <source>
        <dbReference type="ARBA" id="ARBA00022927"/>
    </source>
</evidence>
<accession>A0A9P3PZ41</accession>
<dbReference type="InterPro" id="IPR009011">
    <property type="entry name" value="Man6P_isomerase_rcpt-bd_dom_sf"/>
</dbReference>
<evidence type="ECO:0000256" key="15">
    <source>
        <dbReference type="ARBA" id="ARBA00023136"/>
    </source>
</evidence>
<dbReference type="GO" id="GO:0005770">
    <property type="term" value="C:late endosome"/>
    <property type="evidence" value="ECO:0007669"/>
    <property type="project" value="TreeGrafter"/>
</dbReference>
<dbReference type="GO" id="GO:0007034">
    <property type="term" value="P:vacuolar transport"/>
    <property type="evidence" value="ECO:0007669"/>
    <property type="project" value="TreeGrafter"/>
</dbReference>
<dbReference type="GO" id="GO:0010008">
    <property type="term" value="C:endosome membrane"/>
    <property type="evidence" value="ECO:0007669"/>
    <property type="project" value="UniProtKB-SubCell"/>
</dbReference>
<feature type="region of interest" description="Disordered" evidence="18">
    <location>
        <begin position="241"/>
        <end position="304"/>
    </location>
</feature>
<evidence type="ECO:0000256" key="2">
    <source>
        <dbReference type="ARBA" id="ARBA00004358"/>
    </source>
</evidence>
<evidence type="ECO:0000259" key="21">
    <source>
        <dbReference type="PROSITE" id="PS51914"/>
    </source>
</evidence>
<evidence type="ECO:0000256" key="7">
    <source>
        <dbReference type="ARBA" id="ARBA00022448"/>
    </source>
</evidence>
<feature type="chain" id="PRO_5040711142" description="Autophagy-related protein 27" evidence="20">
    <location>
        <begin position="18"/>
        <end position="408"/>
    </location>
</feature>
<organism evidence="22 24">
    <name type="scientific">Lyophyllum shimeji</name>
    <name type="common">Hon-shimeji</name>
    <name type="synonym">Tricholoma shimeji</name>
    <dbReference type="NCBI Taxonomy" id="47721"/>
    <lineage>
        <taxon>Eukaryota</taxon>
        <taxon>Fungi</taxon>
        <taxon>Dikarya</taxon>
        <taxon>Basidiomycota</taxon>
        <taxon>Agaricomycotina</taxon>
        <taxon>Agaricomycetes</taxon>
        <taxon>Agaricomycetidae</taxon>
        <taxon>Agaricales</taxon>
        <taxon>Tricholomatineae</taxon>
        <taxon>Lyophyllaceae</taxon>
        <taxon>Lyophyllum</taxon>
    </lineage>
</organism>
<gene>
    <name evidence="22" type="ORF">LshimejAT787_1402680</name>
    <name evidence="23" type="ORF">LshimejAT787_4100020</name>
</gene>
<dbReference type="PROSITE" id="PS51257">
    <property type="entry name" value="PROKAR_LIPOPROTEIN"/>
    <property type="match status" value="1"/>
</dbReference>
<comment type="subcellular location">
    <subcellularLocation>
        <location evidence="2">Cytoplasmic vesicle membrane</location>
        <topology evidence="2">Single-pass type I membrane protein</topology>
    </subcellularLocation>
    <subcellularLocation>
        <location evidence="4">Golgi apparatus membrane</location>
        <topology evidence="4">Single-pass type I membrane protein</topology>
    </subcellularLocation>
    <subcellularLocation>
        <location evidence="1">Mitochondrion membrane</location>
        <topology evidence="1">Single-pass membrane protein</topology>
    </subcellularLocation>
    <subcellularLocation>
        <location evidence="3">Preautophagosomal structure membrane</location>
        <topology evidence="3">Single-pass type I membrane protein</topology>
    </subcellularLocation>
</comment>
<keyword evidence="13" id="KW-0333">Golgi apparatus</keyword>
<evidence type="ECO:0000313" key="23">
    <source>
        <dbReference type="EMBL" id="GLB45939.1"/>
    </source>
</evidence>
<dbReference type="OrthoDB" id="4504960at2759"/>
<evidence type="ECO:0000256" key="3">
    <source>
        <dbReference type="ARBA" id="ARBA00004472"/>
    </source>
</evidence>
<keyword evidence="12" id="KW-0072">Autophagy</keyword>
<feature type="compositionally biased region" description="Low complexity" evidence="18">
    <location>
        <begin position="382"/>
        <end position="392"/>
    </location>
</feature>
<evidence type="ECO:0000256" key="5">
    <source>
        <dbReference type="ARBA" id="ARBA00005363"/>
    </source>
</evidence>
<comment type="caution">
    <text evidence="22">The sequence shown here is derived from an EMBL/GenBank/DDBJ whole genome shotgun (WGS) entry which is preliminary data.</text>
</comment>
<keyword evidence="8 19" id="KW-0812">Transmembrane</keyword>
<evidence type="ECO:0000256" key="19">
    <source>
        <dbReference type="SAM" id="Phobius"/>
    </source>
</evidence>